<reference evidence="1 2" key="1">
    <citation type="submission" date="2016-11" db="EMBL/GenBank/DDBJ databases">
        <authorList>
            <person name="Jaros S."/>
            <person name="Januszkiewicz K."/>
            <person name="Wedrychowicz H."/>
        </authorList>
    </citation>
    <scope>NUCLEOTIDE SEQUENCE [LARGE SCALE GENOMIC DNA]</scope>
    <source>
        <strain evidence="1 2">IBRC-M 10683</strain>
    </source>
</reference>
<dbReference type="RefSeq" id="WP_159431552.1">
    <property type="nucleotide sequence ID" value="NZ_FQVW01000013.1"/>
</dbReference>
<keyword evidence="2" id="KW-1185">Reference proteome</keyword>
<dbReference type="AlphaFoldDB" id="A0A1M5GJN2"/>
<sequence>MDDGQIKAHMPINRIFAIIDITMESEMVCISHDEPETFEVTFINGGDQDEEAF</sequence>
<gene>
    <name evidence="1" type="ORF">SAMN05216225_101333</name>
</gene>
<evidence type="ECO:0000313" key="2">
    <source>
        <dbReference type="Proteomes" id="UP000183988"/>
    </source>
</evidence>
<dbReference type="Proteomes" id="UP000183988">
    <property type="component" value="Unassembled WGS sequence"/>
</dbReference>
<dbReference type="EMBL" id="FQVW01000013">
    <property type="protein sequence ID" value="SHG03731.1"/>
    <property type="molecule type" value="Genomic_DNA"/>
</dbReference>
<protein>
    <submittedName>
        <fullName evidence="1">Uncharacterized protein</fullName>
    </submittedName>
</protein>
<accession>A0A1M5GJN2</accession>
<organism evidence="1 2">
    <name type="scientific">Ornithinibacillus halophilus</name>
    <dbReference type="NCBI Taxonomy" id="930117"/>
    <lineage>
        <taxon>Bacteria</taxon>
        <taxon>Bacillati</taxon>
        <taxon>Bacillota</taxon>
        <taxon>Bacilli</taxon>
        <taxon>Bacillales</taxon>
        <taxon>Bacillaceae</taxon>
        <taxon>Ornithinibacillus</taxon>
    </lineage>
</organism>
<evidence type="ECO:0000313" key="1">
    <source>
        <dbReference type="EMBL" id="SHG03731.1"/>
    </source>
</evidence>
<name>A0A1M5GJN2_9BACI</name>
<proteinExistence type="predicted"/>